<dbReference type="EMBL" id="JBBPBN010000009">
    <property type="protein sequence ID" value="KAK9031997.1"/>
    <property type="molecule type" value="Genomic_DNA"/>
</dbReference>
<evidence type="ECO:0000313" key="3">
    <source>
        <dbReference type="Proteomes" id="UP001396334"/>
    </source>
</evidence>
<name>A0ABR2T3P4_9ROSI</name>
<comment type="caution">
    <text evidence="2">The sequence shown here is derived from an EMBL/GenBank/DDBJ whole genome shotgun (WGS) entry which is preliminary data.</text>
</comment>
<accession>A0ABR2T3P4</accession>
<feature type="compositionally biased region" description="Polar residues" evidence="1">
    <location>
        <begin position="25"/>
        <end position="34"/>
    </location>
</feature>
<organism evidence="2 3">
    <name type="scientific">Hibiscus sabdariffa</name>
    <name type="common">roselle</name>
    <dbReference type="NCBI Taxonomy" id="183260"/>
    <lineage>
        <taxon>Eukaryota</taxon>
        <taxon>Viridiplantae</taxon>
        <taxon>Streptophyta</taxon>
        <taxon>Embryophyta</taxon>
        <taxon>Tracheophyta</taxon>
        <taxon>Spermatophyta</taxon>
        <taxon>Magnoliopsida</taxon>
        <taxon>eudicotyledons</taxon>
        <taxon>Gunneridae</taxon>
        <taxon>Pentapetalae</taxon>
        <taxon>rosids</taxon>
        <taxon>malvids</taxon>
        <taxon>Malvales</taxon>
        <taxon>Malvaceae</taxon>
        <taxon>Malvoideae</taxon>
        <taxon>Hibiscus</taxon>
    </lineage>
</organism>
<sequence>MNGESSRVPAAHTVEDPLPCAESETVPTDATNMEPTGDADGLDPVASPTDGSAQPVSSVTVERTAAPAQTDPASSVNAAVATAWDVREQVLGAESLVPNHVDTGNVIEVCQAAVVPEPDLPGLIVELTLPKQAAVLEKTAGGAVTSLVLPLVASTTVGVNPVRSKRSLQGKYEDHASFAWKGLHATLQELRSGFSWAPSYASPPSRILLGGHDSVYWCKGGASVRIPNSLNFPCLFSLMGDRTNCFSFLFFGSADSFSSRWCESRSRPSLGRRLVRLERSSIGHRQPCHLRCQVLVWCFASDDWYGVRGSFVLVFSDEVDGFSDWFSAGAMERNNDDGSIVRGVVISFGRWTINRGDGLSVWLLIDGESGSVLNSGFSLLVLKRQGWFAGRIVIPFNGCMVAGLSSEGYHWYVGLKIGGRIVEGWAAVYISEGVGVWLSWRECSDSEGVWKWPRWSVWCVLGGVWPGLGWSESYALQRVWVGSRWRYRRRNVRFSSLMGLKWWLWRISRGSTAESMGRGKVAGKVIGNVGLSCMARVERACTWVYSRKGLGPTGSLFSGFVVQWGTFAWVCEVAGLAGGMTLPSGARGRSQHLVIRCVLWSRLQGLVRCVLGICFCELKRCVLGSGNYKLIRCVLEVDDKGNCDILGEILVISKRRVLKDDSGRVIRDTGRFASYLEEGETVRFGGLSAKGDTWCGSVVSLMADEVARLMSNLKFSEEELIEMESMEGTGQEQQPETEKWVVAKLFTMRKFGEWLRVPLIRKRNSFQGVKRQGIVYTDKEMGGVGIGKQPEGNMQAALRSGGRGQQGNAAHIRSRGPKRVLQGKYEVCTPVGTKKARSASSSLVIEDDGNLEVVSPLKTTSTVEAMEQPHREP</sequence>
<keyword evidence="3" id="KW-1185">Reference proteome</keyword>
<dbReference type="Proteomes" id="UP001396334">
    <property type="component" value="Unassembled WGS sequence"/>
</dbReference>
<gene>
    <name evidence="2" type="ORF">V6N11_056282</name>
</gene>
<feature type="region of interest" description="Disordered" evidence="1">
    <location>
        <begin position="1"/>
        <end position="73"/>
    </location>
</feature>
<reference evidence="2 3" key="1">
    <citation type="journal article" date="2024" name="G3 (Bethesda)">
        <title>Genome assembly of Hibiscus sabdariffa L. provides insights into metabolisms of medicinal natural products.</title>
        <authorList>
            <person name="Kim T."/>
        </authorList>
    </citation>
    <scope>NUCLEOTIDE SEQUENCE [LARGE SCALE GENOMIC DNA]</scope>
    <source>
        <strain evidence="2">TK-2024</strain>
        <tissue evidence="2">Old leaves</tissue>
    </source>
</reference>
<feature type="compositionally biased region" description="Polar residues" evidence="1">
    <location>
        <begin position="49"/>
        <end position="61"/>
    </location>
</feature>
<protein>
    <submittedName>
        <fullName evidence="2">Uncharacterized protein</fullName>
    </submittedName>
</protein>
<evidence type="ECO:0000256" key="1">
    <source>
        <dbReference type="SAM" id="MobiDB-lite"/>
    </source>
</evidence>
<proteinExistence type="predicted"/>
<evidence type="ECO:0000313" key="2">
    <source>
        <dbReference type="EMBL" id="KAK9031997.1"/>
    </source>
</evidence>